<reference evidence="1 2" key="1">
    <citation type="submission" date="2019-03" db="EMBL/GenBank/DDBJ databases">
        <title>Genomic Encyclopedia of Type Strains, Phase IV (KMG-IV): sequencing the most valuable type-strain genomes for metagenomic binning, comparative biology and taxonomic classification.</title>
        <authorList>
            <person name="Goeker M."/>
        </authorList>
    </citation>
    <scope>NUCLEOTIDE SEQUENCE [LARGE SCALE GENOMIC DNA]</scope>
    <source>
        <strain evidence="1 2">DSM 28697</strain>
    </source>
</reference>
<dbReference type="RefSeq" id="WP_133580275.1">
    <property type="nucleotide sequence ID" value="NZ_SNYJ01000006.1"/>
</dbReference>
<protein>
    <submittedName>
        <fullName evidence="1">YppF-like protein</fullName>
    </submittedName>
</protein>
<gene>
    <name evidence="1" type="ORF">EV213_106186</name>
</gene>
<dbReference type="Pfam" id="PF14178">
    <property type="entry name" value="YppF"/>
    <property type="match status" value="1"/>
</dbReference>
<proteinExistence type="predicted"/>
<evidence type="ECO:0000313" key="2">
    <source>
        <dbReference type="Proteomes" id="UP000295632"/>
    </source>
</evidence>
<dbReference type="EMBL" id="SNYJ01000006">
    <property type="protein sequence ID" value="TDQ40467.1"/>
    <property type="molecule type" value="Genomic_DNA"/>
</dbReference>
<accession>A0A4V3D5L1</accession>
<dbReference type="AlphaFoldDB" id="A0A4V3D5L1"/>
<comment type="caution">
    <text evidence="1">The sequence shown here is derived from an EMBL/GenBank/DDBJ whole genome shotgun (WGS) entry which is preliminary data.</text>
</comment>
<dbReference type="InterPro" id="IPR025553">
    <property type="entry name" value="YppF"/>
</dbReference>
<organism evidence="1 2">
    <name type="scientific">Aureibacillus halotolerans</name>
    <dbReference type="NCBI Taxonomy" id="1508390"/>
    <lineage>
        <taxon>Bacteria</taxon>
        <taxon>Bacillati</taxon>
        <taxon>Bacillota</taxon>
        <taxon>Bacilli</taxon>
        <taxon>Bacillales</taxon>
        <taxon>Bacillaceae</taxon>
        <taxon>Aureibacillus</taxon>
    </lineage>
</organism>
<name>A0A4V3D5L1_9BACI</name>
<evidence type="ECO:0000313" key="1">
    <source>
        <dbReference type="EMBL" id="TDQ40467.1"/>
    </source>
</evidence>
<keyword evidence="2" id="KW-1185">Reference proteome</keyword>
<dbReference type="OrthoDB" id="2680239at2"/>
<dbReference type="Proteomes" id="UP000295632">
    <property type="component" value="Unassembled WGS sequence"/>
</dbReference>
<sequence length="72" mass="8388">MHLESFINHYILIKKQKPANVNDLLDYATACYIDEELSPREYRCLLNDLDKKGSKKPDYIVGDVYTPVHMLS</sequence>